<evidence type="ECO:0000256" key="1">
    <source>
        <dbReference type="SAM" id="SignalP"/>
    </source>
</evidence>
<keyword evidence="1" id="KW-0732">Signal</keyword>
<feature type="chain" id="PRO_5045890033" description="TonB-dependent receptor plug domain-containing protein" evidence="1">
    <location>
        <begin position="20"/>
        <end position="167"/>
    </location>
</feature>
<keyword evidence="3" id="KW-1185">Reference proteome</keyword>
<name>A0ABW3KQP9_9FLAO</name>
<comment type="caution">
    <text evidence="2">The sequence shown here is derived from an EMBL/GenBank/DDBJ whole genome shotgun (WGS) entry which is preliminary data.</text>
</comment>
<feature type="signal peptide" evidence="1">
    <location>
        <begin position="1"/>
        <end position="19"/>
    </location>
</feature>
<evidence type="ECO:0008006" key="4">
    <source>
        <dbReference type="Google" id="ProtNLM"/>
    </source>
</evidence>
<evidence type="ECO:0000313" key="2">
    <source>
        <dbReference type="EMBL" id="MFD1015754.1"/>
    </source>
</evidence>
<evidence type="ECO:0000313" key="3">
    <source>
        <dbReference type="Proteomes" id="UP001597086"/>
    </source>
</evidence>
<protein>
    <recommendedName>
        <fullName evidence="4">TonB-dependent receptor plug domain-containing protein</fullName>
    </recommendedName>
</protein>
<dbReference type="EMBL" id="JBHTKM010000060">
    <property type="protein sequence ID" value="MFD1015754.1"/>
    <property type="molecule type" value="Genomic_DNA"/>
</dbReference>
<accession>A0ABW3KQP9</accession>
<proteinExistence type="predicted"/>
<dbReference type="Proteomes" id="UP001597086">
    <property type="component" value="Unassembled WGS sequence"/>
</dbReference>
<gene>
    <name evidence="2" type="ORF">ACFQ13_07495</name>
</gene>
<reference evidence="3" key="1">
    <citation type="journal article" date="2019" name="Int. J. Syst. Evol. Microbiol.">
        <title>The Global Catalogue of Microorganisms (GCM) 10K type strain sequencing project: providing services to taxonomists for standard genome sequencing and annotation.</title>
        <authorList>
            <consortium name="The Broad Institute Genomics Platform"/>
            <consortium name="The Broad Institute Genome Sequencing Center for Infectious Disease"/>
            <person name="Wu L."/>
            <person name="Ma J."/>
        </authorList>
    </citation>
    <scope>NUCLEOTIDE SEQUENCE [LARGE SCALE GENOMIC DNA]</scope>
    <source>
        <strain evidence="3">CCUG 56098</strain>
    </source>
</reference>
<organism evidence="2 3">
    <name type="scientific">Winogradskyella rapida</name>
    <dbReference type="NCBI Taxonomy" id="549701"/>
    <lineage>
        <taxon>Bacteria</taxon>
        <taxon>Pseudomonadati</taxon>
        <taxon>Bacteroidota</taxon>
        <taxon>Flavobacteriia</taxon>
        <taxon>Flavobacteriales</taxon>
        <taxon>Flavobacteriaceae</taxon>
        <taxon>Winogradskyella</taxon>
    </lineage>
</organism>
<dbReference type="RefSeq" id="WP_386115798.1">
    <property type="nucleotide sequence ID" value="NZ_JBHTKM010000060.1"/>
</dbReference>
<sequence length="167" mass="19276">MKRLLFFALLLSFCNTLFAQEIKTDSILTEKQNAEWIAEFEKLDSKSEKIAEIKKKIFADTIYKRQKSYCRIVIKNQETIQEAMEIANCECKIVFVLGFKKIAYSLDPNEYPKTHTVLELVTDENIDKITVLKGDIASALYGTNGRCGVVVMYSESRKFKRKIKNVL</sequence>